<evidence type="ECO:0000256" key="4">
    <source>
        <dbReference type="SAM" id="MobiDB-lite"/>
    </source>
</evidence>
<reference evidence="5 6" key="1">
    <citation type="journal article" date="2023" name="Microbiol. Resour. Announc.">
        <title>Complete Genome Sequence of Imperialibacter roseus strain P4T.</title>
        <authorList>
            <person name="Tizabi D.R."/>
            <person name="Bachvaroff T."/>
            <person name="Hill R.T."/>
        </authorList>
    </citation>
    <scope>NUCLEOTIDE SEQUENCE [LARGE SCALE GENOMIC DNA]</scope>
    <source>
        <strain evidence="5 6">P4T</strain>
    </source>
</reference>
<keyword evidence="2 5" id="KW-0689">Ribosomal protein</keyword>
<dbReference type="EMBL" id="CP136051">
    <property type="protein sequence ID" value="WOK07525.1"/>
    <property type="molecule type" value="Genomic_DNA"/>
</dbReference>
<dbReference type="Proteomes" id="UP001302349">
    <property type="component" value="Chromosome"/>
</dbReference>
<proteinExistence type="inferred from homology"/>
<organism evidence="5 6">
    <name type="scientific">Imperialibacter roseus</name>
    <dbReference type="NCBI Taxonomy" id="1324217"/>
    <lineage>
        <taxon>Bacteria</taxon>
        <taxon>Pseudomonadati</taxon>
        <taxon>Bacteroidota</taxon>
        <taxon>Cytophagia</taxon>
        <taxon>Cytophagales</taxon>
        <taxon>Flammeovirgaceae</taxon>
        <taxon>Imperialibacter</taxon>
    </lineage>
</organism>
<keyword evidence="3" id="KW-0687">Ribonucleoprotein</keyword>
<feature type="compositionally biased region" description="Basic residues" evidence="4">
    <location>
        <begin position="1"/>
        <end position="12"/>
    </location>
</feature>
<dbReference type="InterPro" id="IPR030826">
    <property type="entry name" value="Ribosomal_bTHX/bTHXc/bTHXm"/>
</dbReference>
<dbReference type="RefSeq" id="WP_152000514.1">
    <property type="nucleotide sequence ID" value="NZ_CP136051.1"/>
</dbReference>
<evidence type="ECO:0000256" key="1">
    <source>
        <dbReference type="ARBA" id="ARBA00010834"/>
    </source>
</evidence>
<accession>A0ABZ0IU91</accession>
<gene>
    <name evidence="5" type="ORF">RT717_02680</name>
</gene>
<keyword evidence="6" id="KW-1185">Reference proteome</keyword>
<evidence type="ECO:0000313" key="5">
    <source>
        <dbReference type="EMBL" id="WOK07525.1"/>
    </source>
</evidence>
<evidence type="ECO:0000256" key="3">
    <source>
        <dbReference type="ARBA" id="ARBA00023274"/>
    </source>
</evidence>
<feature type="region of interest" description="Disordered" evidence="4">
    <location>
        <begin position="1"/>
        <end position="39"/>
    </location>
</feature>
<evidence type="ECO:0000313" key="6">
    <source>
        <dbReference type="Proteomes" id="UP001302349"/>
    </source>
</evidence>
<comment type="similarity">
    <text evidence="1">Belongs to the bacterial ribosomal protein bTHX family.</text>
</comment>
<name>A0ABZ0IU91_9BACT</name>
<sequence>MGRGDKKTRKGKITIASHGNSRPAKEKNEKTKIQSPKES</sequence>
<evidence type="ECO:0000256" key="2">
    <source>
        <dbReference type="ARBA" id="ARBA00022980"/>
    </source>
</evidence>
<feature type="compositionally biased region" description="Basic and acidic residues" evidence="4">
    <location>
        <begin position="23"/>
        <end position="39"/>
    </location>
</feature>
<protein>
    <submittedName>
        <fullName evidence="5">30S ribosomal protein THX</fullName>
    </submittedName>
</protein>
<dbReference type="NCBIfam" id="TIGR04560">
    <property type="entry name" value="ribo_THX"/>
    <property type="match status" value="1"/>
</dbReference>
<dbReference type="GO" id="GO:0005840">
    <property type="term" value="C:ribosome"/>
    <property type="evidence" value="ECO:0007669"/>
    <property type="project" value="UniProtKB-KW"/>
</dbReference>